<keyword evidence="3" id="KW-1185">Reference proteome</keyword>
<evidence type="ECO:0000256" key="1">
    <source>
        <dbReference type="SAM" id="Phobius"/>
    </source>
</evidence>
<dbReference type="Proteomes" id="UP000823388">
    <property type="component" value="Chromosome 2K"/>
</dbReference>
<organism evidence="2 3">
    <name type="scientific">Panicum virgatum</name>
    <name type="common">Blackwell switchgrass</name>
    <dbReference type="NCBI Taxonomy" id="38727"/>
    <lineage>
        <taxon>Eukaryota</taxon>
        <taxon>Viridiplantae</taxon>
        <taxon>Streptophyta</taxon>
        <taxon>Embryophyta</taxon>
        <taxon>Tracheophyta</taxon>
        <taxon>Spermatophyta</taxon>
        <taxon>Magnoliopsida</taxon>
        <taxon>Liliopsida</taxon>
        <taxon>Poales</taxon>
        <taxon>Poaceae</taxon>
        <taxon>PACMAD clade</taxon>
        <taxon>Panicoideae</taxon>
        <taxon>Panicodae</taxon>
        <taxon>Paniceae</taxon>
        <taxon>Panicinae</taxon>
        <taxon>Panicum</taxon>
        <taxon>Panicum sect. Hiantes</taxon>
    </lineage>
</organism>
<evidence type="ECO:0000313" key="3">
    <source>
        <dbReference type="Proteomes" id="UP000823388"/>
    </source>
</evidence>
<feature type="transmembrane region" description="Helical" evidence="1">
    <location>
        <begin position="127"/>
        <end position="148"/>
    </location>
</feature>
<gene>
    <name evidence="2" type="ORF">PVAP13_2KG423605</name>
</gene>
<dbReference type="EMBL" id="CM029039">
    <property type="protein sequence ID" value="KAG2645248.1"/>
    <property type="molecule type" value="Genomic_DNA"/>
</dbReference>
<accession>A0A8T0WDH8</accession>
<evidence type="ECO:0000313" key="2">
    <source>
        <dbReference type="EMBL" id="KAG2645248.1"/>
    </source>
</evidence>
<protein>
    <submittedName>
        <fullName evidence="2">Uncharacterized protein</fullName>
    </submittedName>
</protein>
<dbReference type="EMBL" id="CM029039">
    <property type="protein sequence ID" value="KAG2645249.1"/>
    <property type="molecule type" value="Genomic_DNA"/>
</dbReference>
<comment type="caution">
    <text evidence="2">The sequence shown here is derived from an EMBL/GenBank/DDBJ whole genome shotgun (WGS) entry which is preliminary data.</text>
</comment>
<keyword evidence="1" id="KW-0812">Transmembrane</keyword>
<dbReference type="EMBL" id="CM029039">
    <property type="protein sequence ID" value="KAG2645250.1"/>
    <property type="molecule type" value="Genomic_DNA"/>
</dbReference>
<name>A0A8T0WDH8_PANVG</name>
<sequence>MRNPTVDVLDATWPSSFARFEPRFRFLRFGQSRKWIFFKKKVKKEKKNGLFELTKADPPRPSPNPPRNLAMSSTHLAGADLASPSTMGGHHTDRFFRTLAVASAYILVRRWRAGGVGLAERPAPAEIAAAAVLCVSVAWLYVLPALGLRRSSHRSQHQD</sequence>
<keyword evidence="1" id="KW-0472">Membrane</keyword>
<proteinExistence type="predicted"/>
<keyword evidence="1" id="KW-1133">Transmembrane helix</keyword>
<reference evidence="2" key="1">
    <citation type="submission" date="2020-05" db="EMBL/GenBank/DDBJ databases">
        <title>WGS assembly of Panicum virgatum.</title>
        <authorList>
            <person name="Lovell J.T."/>
            <person name="Jenkins J."/>
            <person name="Shu S."/>
            <person name="Juenger T.E."/>
            <person name="Schmutz J."/>
        </authorList>
    </citation>
    <scope>NUCLEOTIDE SEQUENCE</scope>
    <source>
        <strain evidence="2">AP13</strain>
    </source>
</reference>
<dbReference type="AlphaFoldDB" id="A0A8T0WDH8"/>